<dbReference type="EMBL" id="CAJVPM010004999">
    <property type="protein sequence ID" value="CAG8519269.1"/>
    <property type="molecule type" value="Genomic_DNA"/>
</dbReference>
<name>A0ACA9LA71_9GLOM</name>
<accession>A0ACA9LA71</accession>
<feature type="non-terminal residue" evidence="1">
    <location>
        <position position="92"/>
    </location>
</feature>
<organism evidence="1 2">
    <name type="scientific">Scutellospora calospora</name>
    <dbReference type="NCBI Taxonomy" id="85575"/>
    <lineage>
        <taxon>Eukaryota</taxon>
        <taxon>Fungi</taxon>
        <taxon>Fungi incertae sedis</taxon>
        <taxon>Mucoromycota</taxon>
        <taxon>Glomeromycotina</taxon>
        <taxon>Glomeromycetes</taxon>
        <taxon>Diversisporales</taxon>
        <taxon>Gigasporaceae</taxon>
        <taxon>Scutellospora</taxon>
    </lineage>
</organism>
<keyword evidence="2" id="KW-1185">Reference proteome</keyword>
<dbReference type="Proteomes" id="UP000789860">
    <property type="component" value="Unassembled WGS sequence"/>
</dbReference>
<sequence length="92" mass="10801">MSTNLTEEQPEKNLQLINKIAANNNQLNLEENISLDFFNNIVTELYNQIIEDRSKGKDTELIVEAWDQFLVKKQMNSDKIINWCLDNQINNM</sequence>
<comment type="caution">
    <text evidence="1">The sequence shown here is derived from an EMBL/GenBank/DDBJ whole genome shotgun (WGS) entry which is preliminary data.</text>
</comment>
<gene>
    <name evidence="1" type="ORF">SCALOS_LOCUS4000</name>
</gene>
<reference evidence="1" key="1">
    <citation type="submission" date="2021-06" db="EMBL/GenBank/DDBJ databases">
        <authorList>
            <person name="Kallberg Y."/>
            <person name="Tangrot J."/>
            <person name="Rosling A."/>
        </authorList>
    </citation>
    <scope>NUCLEOTIDE SEQUENCE</scope>
    <source>
        <strain evidence="1">AU212A</strain>
    </source>
</reference>
<proteinExistence type="predicted"/>
<protein>
    <submittedName>
        <fullName evidence="1">3789_t:CDS:1</fullName>
    </submittedName>
</protein>
<evidence type="ECO:0000313" key="2">
    <source>
        <dbReference type="Proteomes" id="UP000789860"/>
    </source>
</evidence>
<evidence type="ECO:0000313" key="1">
    <source>
        <dbReference type="EMBL" id="CAG8519269.1"/>
    </source>
</evidence>